<sequence length="117" mass="11895">MTEINYGIQQSGGVSQVGNQAVGPGAYASGGSLHATAPAAVDVAALVRHLVEVVDRHRGDLPEPAVGVAAQVRDELSRPDPQPARVEALLHRLAALAAPVAPVAVAVTEVIRAVQAS</sequence>
<proteinExistence type="predicted"/>
<name>A0ABX0Z7W5_9ACTN</name>
<reference evidence="1 2" key="1">
    <citation type="submission" date="2020-03" db="EMBL/GenBank/DDBJ databases">
        <title>WGS of actinomycetes isolated from Thailand.</title>
        <authorList>
            <person name="Thawai C."/>
        </authorList>
    </citation>
    <scope>NUCLEOTIDE SEQUENCE [LARGE SCALE GENOMIC DNA]</scope>
    <source>
        <strain evidence="1 2">HSS6-12</strain>
    </source>
</reference>
<evidence type="ECO:0000313" key="1">
    <source>
        <dbReference type="EMBL" id="NJP33955.1"/>
    </source>
</evidence>
<dbReference type="Proteomes" id="UP000783871">
    <property type="component" value="Unassembled WGS sequence"/>
</dbReference>
<evidence type="ECO:0000313" key="2">
    <source>
        <dbReference type="Proteomes" id="UP000783871"/>
    </source>
</evidence>
<gene>
    <name evidence="1" type="ORF">HCJ94_18690</name>
</gene>
<organism evidence="1 2">
    <name type="scientific">Micromonospora thermarum</name>
    <dbReference type="NCBI Taxonomy" id="2720024"/>
    <lineage>
        <taxon>Bacteria</taxon>
        <taxon>Bacillati</taxon>
        <taxon>Actinomycetota</taxon>
        <taxon>Actinomycetes</taxon>
        <taxon>Micromonosporales</taxon>
        <taxon>Micromonosporaceae</taxon>
        <taxon>Micromonospora</taxon>
    </lineage>
</organism>
<dbReference type="EMBL" id="JAATEO010000020">
    <property type="protein sequence ID" value="NJP33955.1"/>
    <property type="molecule type" value="Genomic_DNA"/>
</dbReference>
<comment type="caution">
    <text evidence="1">The sequence shown here is derived from an EMBL/GenBank/DDBJ whole genome shotgun (WGS) entry which is preliminary data.</text>
</comment>
<accession>A0ABX0Z7W5</accession>
<keyword evidence="2" id="KW-1185">Reference proteome</keyword>
<protein>
    <submittedName>
        <fullName evidence="1">Uncharacterized protein</fullName>
    </submittedName>
</protein>
<dbReference type="RefSeq" id="WP_168002319.1">
    <property type="nucleotide sequence ID" value="NZ_JAATEO010000020.1"/>
</dbReference>